<feature type="non-terminal residue" evidence="1">
    <location>
        <position position="1"/>
    </location>
</feature>
<sequence>TQNCKNMSILWYGVRTMGLIDPH</sequence>
<protein>
    <submittedName>
        <fullName evidence="1">Uncharacterized protein</fullName>
    </submittedName>
</protein>
<dbReference type="EMBL" id="UINC01209834">
    <property type="protein sequence ID" value="SVE33027.1"/>
    <property type="molecule type" value="Genomic_DNA"/>
</dbReference>
<accession>A0A383CKW8</accession>
<organism evidence="1">
    <name type="scientific">marine metagenome</name>
    <dbReference type="NCBI Taxonomy" id="408172"/>
    <lineage>
        <taxon>unclassified sequences</taxon>
        <taxon>metagenomes</taxon>
        <taxon>ecological metagenomes</taxon>
    </lineage>
</organism>
<name>A0A383CKW8_9ZZZZ</name>
<dbReference type="AlphaFoldDB" id="A0A383CKW8"/>
<proteinExistence type="predicted"/>
<feature type="non-terminal residue" evidence="1">
    <location>
        <position position="23"/>
    </location>
</feature>
<gene>
    <name evidence="1" type="ORF">METZ01_LOCUS485881</name>
</gene>
<reference evidence="1" key="1">
    <citation type="submission" date="2018-05" db="EMBL/GenBank/DDBJ databases">
        <authorList>
            <person name="Lanie J.A."/>
            <person name="Ng W.-L."/>
            <person name="Kazmierczak K.M."/>
            <person name="Andrzejewski T.M."/>
            <person name="Davidsen T.M."/>
            <person name="Wayne K.J."/>
            <person name="Tettelin H."/>
            <person name="Glass J.I."/>
            <person name="Rusch D."/>
            <person name="Podicherti R."/>
            <person name="Tsui H.-C.T."/>
            <person name="Winkler M.E."/>
        </authorList>
    </citation>
    <scope>NUCLEOTIDE SEQUENCE</scope>
</reference>
<evidence type="ECO:0000313" key="1">
    <source>
        <dbReference type="EMBL" id="SVE33027.1"/>
    </source>
</evidence>